<feature type="DNA-binding region" description="H-T-H motif" evidence="4">
    <location>
        <begin position="37"/>
        <end position="56"/>
    </location>
</feature>
<dbReference type="GO" id="GO:0000976">
    <property type="term" value="F:transcription cis-regulatory region binding"/>
    <property type="evidence" value="ECO:0007669"/>
    <property type="project" value="TreeGrafter"/>
</dbReference>
<dbReference type="InterPro" id="IPR036271">
    <property type="entry name" value="Tet_transcr_reg_TetR-rel_C_sf"/>
</dbReference>
<dbReference type="InterPro" id="IPR050109">
    <property type="entry name" value="HTH-type_TetR-like_transc_reg"/>
</dbReference>
<dbReference type="Pfam" id="PF13305">
    <property type="entry name" value="TetR_C_33"/>
    <property type="match status" value="1"/>
</dbReference>
<evidence type="ECO:0000259" key="5">
    <source>
        <dbReference type="PROSITE" id="PS50977"/>
    </source>
</evidence>
<dbReference type="Gene3D" id="1.10.357.10">
    <property type="entry name" value="Tetracycline Repressor, domain 2"/>
    <property type="match status" value="1"/>
</dbReference>
<dbReference type="InterPro" id="IPR025996">
    <property type="entry name" value="MT1864/Rv1816-like_C"/>
</dbReference>
<evidence type="ECO:0000256" key="2">
    <source>
        <dbReference type="ARBA" id="ARBA00023125"/>
    </source>
</evidence>
<dbReference type="SUPFAM" id="SSF48498">
    <property type="entry name" value="Tetracyclin repressor-like, C-terminal domain"/>
    <property type="match status" value="1"/>
</dbReference>
<dbReference type="EMBL" id="JABMOJ010000590">
    <property type="protein sequence ID" value="NQV66825.1"/>
    <property type="molecule type" value="Genomic_DNA"/>
</dbReference>
<proteinExistence type="predicted"/>
<reference evidence="6" key="1">
    <citation type="submission" date="2020-05" db="EMBL/GenBank/DDBJ databases">
        <title>Sulfur intermediates as new biogeochemical hubs in an aquatic model microbial ecosystem.</title>
        <authorList>
            <person name="Vigneron A."/>
        </authorList>
    </citation>
    <scope>NUCLEOTIDE SEQUENCE</scope>
    <source>
        <strain evidence="6">Bin.250</strain>
    </source>
</reference>
<gene>
    <name evidence="6" type="ORF">HQ497_15805</name>
</gene>
<dbReference type="PROSITE" id="PS50977">
    <property type="entry name" value="HTH_TETR_2"/>
    <property type="match status" value="1"/>
</dbReference>
<dbReference type="AlphaFoldDB" id="A0A973AA23"/>
<keyword evidence="3" id="KW-0804">Transcription</keyword>
<feature type="domain" description="HTH tetR-type" evidence="5">
    <location>
        <begin position="14"/>
        <end position="74"/>
    </location>
</feature>
<name>A0A973AA23_9GAMM</name>
<dbReference type="InterPro" id="IPR001647">
    <property type="entry name" value="HTH_TetR"/>
</dbReference>
<organism evidence="6 7">
    <name type="scientific">SAR86 cluster bacterium</name>
    <dbReference type="NCBI Taxonomy" id="2030880"/>
    <lineage>
        <taxon>Bacteria</taxon>
        <taxon>Pseudomonadati</taxon>
        <taxon>Pseudomonadota</taxon>
        <taxon>Gammaproteobacteria</taxon>
        <taxon>SAR86 cluster</taxon>
    </lineage>
</organism>
<dbReference type="PANTHER" id="PTHR30055:SF220">
    <property type="entry name" value="TETR-FAMILY REGULATORY PROTEIN"/>
    <property type="match status" value="1"/>
</dbReference>
<dbReference type="GO" id="GO:0003700">
    <property type="term" value="F:DNA-binding transcription factor activity"/>
    <property type="evidence" value="ECO:0007669"/>
    <property type="project" value="TreeGrafter"/>
</dbReference>
<evidence type="ECO:0000256" key="4">
    <source>
        <dbReference type="PROSITE-ProRule" id="PRU00335"/>
    </source>
</evidence>
<comment type="caution">
    <text evidence="6">The sequence shown here is derived from an EMBL/GenBank/DDBJ whole genome shotgun (WGS) entry which is preliminary data.</text>
</comment>
<keyword evidence="1" id="KW-0805">Transcription regulation</keyword>
<evidence type="ECO:0000256" key="3">
    <source>
        <dbReference type="ARBA" id="ARBA00023163"/>
    </source>
</evidence>
<protein>
    <submittedName>
        <fullName evidence="6">TetR/AcrR family transcriptional regulator</fullName>
    </submittedName>
</protein>
<dbReference type="PANTHER" id="PTHR30055">
    <property type="entry name" value="HTH-TYPE TRANSCRIPTIONAL REGULATOR RUTR"/>
    <property type="match status" value="1"/>
</dbReference>
<accession>A0A973AA23</accession>
<dbReference type="InterPro" id="IPR009057">
    <property type="entry name" value="Homeodomain-like_sf"/>
</dbReference>
<evidence type="ECO:0000313" key="7">
    <source>
        <dbReference type="Proteomes" id="UP000754644"/>
    </source>
</evidence>
<dbReference type="Proteomes" id="UP000754644">
    <property type="component" value="Unassembled WGS sequence"/>
</dbReference>
<evidence type="ECO:0000313" key="6">
    <source>
        <dbReference type="EMBL" id="NQV66825.1"/>
    </source>
</evidence>
<evidence type="ECO:0000256" key="1">
    <source>
        <dbReference type="ARBA" id="ARBA00023015"/>
    </source>
</evidence>
<dbReference type="SUPFAM" id="SSF46689">
    <property type="entry name" value="Homeodomain-like"/>
    <property type="match status" value="1"/>
</dbReference>
<keyword evidence="2 4" id="KW-0238">DNA-binding</keyword>
<sequence length="219" mass="24533">MEHSKDSKLPYHHGALRQALLEAGDSVLRDRGLSGFTLRECARRAGVSHAAPKHHFGDVRGFLTEIAALGFDQLTRQLQTQIAIAHDLDEEFINTTRAYADFAGENPEHFRIMFRYDLLSATSERLAQAAGETFTVLTNVVLRQRGDPELLASVYDEKVAESVIDDIVLSWSHIHGFAHLKLEQQMSMVPAATHDDVMVRASRRLSRFIRSDAGHQDEG</sequence>